<feature type="compositionally biased region" description="Polar residues" evidence="4">
    <location>
        <begin position="1"/>
        <end position="12"/>
    </location>
</feature>
<evidence type="ECO:0000256" key="1">
    <source>
        <dbReference type="ARBA" id="ARBA00022737"/>
    </source>
</evidence>
<feature type="region of interest" description="Disordered" evidence="4">
    <location>
        <begin position="1"/>
        <end position="21"/>
    </location>
</feature>
<dbReference type="PANTHER" id="PTHR24173">
    <property type="entry name" value="ANKYRIN REPEAT CONTAINING"/>
    <property type="match status" value="1"/>
</dbReference>
<keyword evidence="2 3" id="KW-0040">ANK repeat</keyword>
<evidence type="ECO:0000256" key="2">
    <source>
        <dbReference type="ARBA" id="ARBA00023043"/>
    </source>
</evidence>
<organism evidence="5 6">
    <name type="scientific">Symbiochloris irregularis</name>
    <dbReference type="NCBI Taxonomy" id="706552"/>
    <lineage>
        <taxon>Eukaryota</taxon>
        <taxon>Viridiplantae</taxon>
        <taxon>Chlorophyta</taxon>
        <taxon>core chlorophytes</taxon>
        <taxon>Trebouxiophyceae</taxon>
        <taxon>Trebouxiales</taxon>
        <taxon>Trebouxiaceae</taxon>
        <taxon>Symbiochloris</taxon>
    </lineage>
</organism>
<protein>
    <submittedName>
        <fullName evidence="5">Uncharacterized protein</fullName>
    </submittedName>
</protein>
<name>A0AAW1NP35_9CHLO</name>
<feature type="region of interest" description="Disordered" evidence="4">
    <location>
        <begin position="251"/>
        <end position="278"/>
    </location>
</feature>
<dbReference type="PROSITE" id="PS50088">
    <property type="entry name" value="ANK_REPEAT"/>
    <property type="match status" value="2"/>
</dbReference>
<dbReference type="SMART" id="SM00248">
    <property type="entry name" value="ANK"/>
    <property type="match status" value="2"/>
</dbReference>
<dbReference type="PANTHER" id="PTHR24173:SF83">
    <property type="entry name" value="SOCS BOX DOMAIN-CONTAINING PROTEIN"/>
    <property type="match status" value="1"/>
</dbReference>
<feature type="compositionally biased region" description="Low complexity" evidence="4">
    <location>
        <begin position="335"/>
        <end position="347"/>
    </location>
</feature>
<feature type="compositionally biased region" description="Polar residues" evidence="4">
    <location>
        <begin position="252"/>
        <end position="278"/>
    </location>
</feature>
<gene>
    <name evidence="5" type="ORF">WJX73_006784</name>
</gene>
<dbReference type="InterPro" id="IPR036770">
    <property type="entry name" value="Ankyrin_rpt-contain_sf"/>
</dbReference>
<proteinExistence type="predicted"/>
<comment type="caution">
    <text evidence="5">The sequence shown here is derived from an EMBL/GenBank/DDBJ whole genome shotgun (WGS) entry which is preliminary data.</text>
</comment>
<dbReference type="Gene3D" id="1.25.40.20">
    <property type="entry name" value="Ankyrin repeat-containing domain"/>
    <property type="match status" value="2"/>
</dbReference>
<feature type="region of interest" description="Disordered" evidence="4">
    <location>
        <begin position="321"/>
        <end position="352"/>
    </location>
</feature>
<dbReference type="AlphaFoldDB" id="A0AAW1NP35"/>
<dbReference type="InterPro" id="IPR002110">
    <property type="entry name" value="Ankyrin_rpt"/>
</dbReference>
<sequence length="444" mass="47309">MGPALSNLSSEGRQVRQAAERGDSALVKKILEKRPGLASSRTFGSAQNIAHRAARLGLQSVLQALVECVPATEEQQDDSSRSRFGFTRDAQRPHLKDILNARDRKGNTPCMVACQHRQTEHVRVQDVTGENRYLDSRAAQGMTALHVAAMHGHVECVRLLMEAGASLMALTVQALEDPQAIVPSGSTALHLAAHNGSVPTIQALLQAHADGLGTWGGGGMDAGTPIRRGWEGDNRMDLRSLRNAAHQIPFTLASQQRHTPKPQNDQVAEPQYSETSTLSRTVHRGPVTVIADPNGMQAHMPGVQANGLSQFLEQVPALTSPFGPGNGSAERGRHASSTPVVASTSPPSFNPVQASSLPLPKVKRFSMVMPIIHPARSETAQRPGEGIFLGTISVTQQLQPFISSANDRHASSIGPEAAPYGISQPASVAGVIGFFPMSVKENIS</sequence>
<feature type="repeat" description="ANK" evidence="3">
    <location>
        <begin position="140"/>
        <end position="172"/>
    </location>
</feature>
<reference evidence="5 6" key="1">
    <citation type="journal article" date="2024" name="Nat. Commun.">
        <title>Phylogenomics reveals the evolutionary origins of lichenization in chlorophyte algae.</title>
        <authorList>
            <person name="Puginier C."/>
            <person name="Libourel C."/>
            <person name="Otte J."/>
            <person name="Skaloud P."/>
            <person name="Haon M."/>
            <person name="Grisel S."/>
            <person name="Petersen M."/>
            <person name="Berrin J.G."/>
            <person name="Delaux P.M."/>
            <person name="Dal Grande F."/>
            <person name="Keller J."/>
        </authorList>
    </citation>
    <scope>NUCLEOTIDE SEQUENCE [LARGE SCALE GENOMIC DNA]</scope>
    <source>
        <strain evidence="5 6">SAG 2036</strain>
    </source>
</reference>
<accession>A0AAW1NP35</accession>
<evidence type="ECO:0000256" key="3">
    <source>
        <dbReference type="PROSITE-ProRule" id="PRU00023"/>
    </source>
</evidence>
<dbReference type="SUPFAM" id="SSF48403">
    <property type="entry name" value="Ankyrin repeat"/>
    <property type="match status" value="1"/>
</dbReference>
<feature type="repeat" description="ANK" evidence="3">
    <location>
        <begin position="184"/>
        <end position="210"/>
    </location>
</feature>
<evidence type="ECO:0000313" key="5">
    <source>
        <dbReference type="EMBL" id="KAK9793479.1"/>
    </source>
</evidence>
<dbReference type="Pfam" id="PF12796">
    <property type="entry name" value="Ank_2"/>
    <property type="match status" value="1"/>
</dbReference>
<evidence type="ECO:0000256" key="4">
    <source>
        <dbReference type="SAM" id="MobiDB-lite"/>
    </source>
</evidence>
<evidence type="ECO:0000313" key="6">
    <source>
        <dbReference type="Proteomes" id="UP001465755"/>
    </source>
</evidence>
<dbReference type="PROSITE" id="PS50297">
    <property type="entry name" value="ANK_REP_REGION"/>
    <property type="match status" value="2"/>
</dbReference>
<keyword evidence="6" id="KW-1185">Reference proteome</keyword>
<keyword evidence="1" id="KW-0677">Repeat</keyword>
<dbReference type="Proteomes" id="UP001465755">
    <property type="component" value="Unassembled WGS sequence"/>
</dbReference>
<dbReference type="EMBL" id="JALJOQ010000150">
    <property type="protein sequence ID" value="KAK9793479.1"/>
    <property type="molecule type" value="Genomic_DNA"/>
</dbReference>